<evidence type="ECO:0000313" key="2">
    <source>
        <dbReference type="Proteomes" id="UP000249130"/>
    </source>
</evidence>
<accession>A0A327LAF4</accession>
<organism evidence="1 2">
    <name type="scientific">Rhodoplanes roseus</name>
    <dbReference type="NCBI Taxonomy" id="29409"/>
    <lineage>
        <taxon>Bacteria</taxon>
        <taxon>Pseudomonadati</taxon>
        <taxon>Pseudomonadota</taxon>
        <taxon>Alphaproteobacteria</taxon>
        <taxon>Hyphomicrobiales</taxon>
        <taxon>Nitrobacteraceae</taxon>
        <taxon>Rhodoplanes</taxon>
    </lineage>
</organism>
<protein>
    <submittedName>
        <fullName evidence="1">Uncharacterized protein</fullName>
    </submittedName>
</protein>
<comment type="caution">
    <text evidence="1">The sequence shown here is derived from an EMBL/GenBank/DDBJ whole genome shotgun (WGS) entry which is preliminary data.</text>
</comment>
<dbReference type="Proteomes" id="UP000249130">
    <property type="component" value="Unassembled WGS sequence"/>
</dbReference>
<dbReference type="EMBL" id="NPEX01000036">
    <property type="protein sequence ID" value="RAI44708.1"/>
    <property type="molecule type" value="Genomic_DNA"/>
</dbReference>
<evidence type="ECO:0000313" key="1">
    <source>
        <dbReference type="EMBL" id="RAI44708.1"/>
    </source>
</evidence>
<proteinExistence type="predicted"/>
<dbReference type="RefSeq" id="WP_111418470.1">
    <property type="nucleotide sequence ID" value="NZ_NPEX01000036.1"/>
</dbReference>
<dbReference type="AlphaFoldDB" id="A0A327LAF4"/>
<keyword evidence="2" id="KW-1185">Reference proteome</keyword>
<reference evidence="1 2" key="1">
    <citation type="submission" date="2017-07" db="EMBL/GenBank/DDBJ databases">
        <title>Draft Genome Sequences of Select Purple Nonsulfur Bacteria.</title>
        <authorList>
            <person name="Lasarre B."/>
            <person name="Mckinlay J.B."/>
        </authorList>
    </citation>
    <scope>NUCLEOTIDE SEQUENCE [LARGE SCALE GENOMIC DNA]</scope>
    <source>
        <strain evidence="1 2">DSM 5909</strain>
    </source>
</reference>
<gene>
    <name evidence="1" type="ORF">CH341_07780</name>
</gene>
<sequence>MITTNIDPISRDVELILRDDLSPNARSAAIAEVARAELKAAEDKNRAALGRIPSHQTFVDGRAGAALESINPDRGTIVFEFDLLIDVFGWIADALVKHSPKLTGRYAASHILLADGVEVRSGEQAPDAAEYAFVNAQPYARKIERGLSNQAPDGVYQVVAMLAARRFGNVAKVRFSYRSLIGTSALDSWARGTRIGHRGHASAQSRNDWLRRQPAVVVTV</sequence>
<name>A0A327LAF4_9BRAD</name>
<dbReference type="OrthoDB" id="7303458at2"/>